<dbReference type="SUPFAM" id="SSF81383">
    <property type="entry name" value="F-box domain"/>
    <property type="match status" value="1"/>
</dbReference>
<evidence type="ECO:0000313" key="4">
    <source>
        <dbReference type="Proteomes" id="UP001153555"/>
    </source>
</evidence>
<accession>A0A9N7NXR3</accession>
<dbReference type="InterPro" id="IPR055357">
    <property type="entry name" value="LRR_At1g61320_AtMIF1"/>
</dbReference>
<dbReference type="InterPro" id="IPR036047">
    <property type="entry name" value="F-box-like_dom_sf"/>
</dbReference>
<evidence type="ECO:0000259" key="1">
    <source>
        <dbReference type="Pfam" id="PF00646"/>
    </source>
</evidence>
<dbReference type="PANTHER" id="PTHR31639">
    <property type="entry name" value="F-BOX PROTEIN-LIKE"/>
    <property type="match status" value="1"/>
</dbReference>
<evidence type="ECO:0000313" key="3">
    <source>
        <dbReference type="EMBL" id="CAA0839308.1"/>
    </source>
</evidence>
<dbReference type="SUPFAM" id="SSF52058">
    <property type="entry name" value="L domain-like"/>
    <property type="match status" value="1"/>
</dbReference>
<organism evidence="3 4">
    <name type="scientific">Striga hermonthica</name>
    <name type="common">Purple witchweed</name>
    <name type="synonym">Buchnera hermonthica</name>
    <dbReference type="NCBI Taxonomy" id="68872"/>
    <lineage>
        <taxon>Eukaryota</taxon>
        <taxon>Viridiplantae</taxon>
        <taxon>Streptophyta</taxon>
        <taxon>Embryophyta</taxon>
        <taxon>Tracheophyta</taxon>
        <taxon>Spermatophyta</taxon>
        <taxon>Magnoliopsida</taxon>
        <taxon>eudicotyledons</taxon>
        <taxon>Gunneridae</taxon>
        <taxon>Pentapetalae</taxon>
        <taxon>asterids</taxon>
        <taxon>lamiids</taxon>
        <taxon>Lamiales</taxon>
        <taxon>Orobanchaceae</taxon>
        <taxon>Buchnereae</taxon>
        <taxon>Striga</taxon>
    </lineage>
</organism>
<feature type="domain" description="At1g61320/AtMIF1 LRR" evidence="2">
    <location>
        <begin position="94"/>
        <end position="295"/>
    </location>
</feature>
<dbReference type="Pfam" id="PF00646">
    <property type="entry name" value="F-box"/>
    <property type="match status" value="1"/>
</dbReference>
<feature type="domain" description="F-box" evidence="1">
    <location>
        <begin position="16"/>
        <end position="49"/>
    </location>
</feature>
<dbReference type="Gene3D" id="3.80.10.10">
    <property type="entry name" value="Ribonuclease Inhibitor"/>
    <property type="match status" value="1"/>
</dbReference>
<dbReference type="InterPro" id="IPR032675">
    <property type="entry name" value="LRR_dom_sf"/>
</dbReference>
<dbReference type="InterPro" id="IPR001810">
    <property type="entry name" value="F-box_dom"/>
</dbReference>
<dbReference type="Proteomes" id="UP001153555">
    <property type="component" value="Unassembled WGS sequence"/>
</dbReference>
<protein>
    <recommendedName>
        <fullName evidence="5">F-box domain-containing protein</fullName>
    </recommendedName>
</protein>
<dbReference type="EMBL" id="CACSLK010031421">
    <property type="protein sequence ID" value="CAA0839308.1"/>
    <property type="molecule type" value="Genomic_DNA"/>
</dbReference>
<dbReference type="OrthoDB" id="421226at2759"/>
<reference evidence="3" key="1">
    <citation type="submission" date="2019-12" db="EMBL/GenBank/DDBJ databases">
        <authorList>
            <person name="Scholes J."/>
        </authorList>
    </citation>
    <scope>NUCLEOTIDE SEQUENCE</scope>
</reference>
<proteinExistence type="predicted"/>
<name>A0A9N7NXR3_STRHE</name>
<keyword evidence="4" id="KW-1185">Reference proteome</keyword>
<dbReference type="AlphaFoldDB" id="A0A9N7NXR3"/>
<dbReference type="PANTHER" id="PTHR31639:SF42">
    <property type="entry name" value="OS02G0160200 PROTEIN"/>
    <property type="match status" value="1"/>
</dbReference>
<dbReference type="Pfam" id="PF23622">
    <property type="entry name" value="LRR_At1g61320_AtMIF1"/>
    <property type="match status" value="1"/>
</dbReference>
<evidence type="ECO:0000259" key="2">
    <source>
        <dbReference type="Pfam" id="PF23622"/>
    </source>
</evidence>
<dbReference type="Gene3D" id="1.20.1280.50">
    <property type="match status" value="1"/>
</dbReference>
<comment type="caution">
    <text evidence="3">The sequence shown here is derived from an EMBL/GenBank/DDBJ whole genome shotgun (WGS) entry which is preliminary data.</text>
</comment>
<sequence length="558" mass="64621">MEDHPAKRMKSSSDRLSELPKSILHHILCFLSQEHAVQTCALSKSWRDIGCTRPKIEFRHDPDKGDEDDFFERDEDKFLFVLNKTLQGYHDRGLSVQVFLVEMLRYGPKSISLLEKWIPIVLLNMGVKRFHLELFSDKFDMPSVLLEAKSLEELHLGHCRVTYPDKLLSKKLRILSLDFVDIGDEALHQIMLGCPLMERVVLDGCQGLTTIKARNSNLKHFEYIDFPGDNDVVIDIDAPSLESIRIVGQSRWLYLRKSFLHLKSVHLVCVVLNQKFFDMCSVDFCCLEDLEMHSCSGLEEFQLSSSSIKRLCFGVDGPTKAVLDLPNILCLQLNCDFFPSISLSTDSSEWRSEIHMKHSLIPNNNNEAASMFDKLHELHRELGDSRISMHMRDFTQDLAFIHEGLGELPVIESLTVEKNSIYYFFKAFFNHFFGNFRPRYVEQSVYAVLETQVYEEEPDPIDELMAQVYGPPLTVSVTKKYGGVNGLVDRLCDMLFMENERENYYWRQDLEEVSVEARDEDGKKWRPLQGVNISEWGLPKNVDHQIRFRLKWRGSSLS</sequence>
<gene>
    <name evidence="3" type="ORF">SHERM_05877</name>
</gene>
<evidence type="ECO:0008006" key="5">
    <source>
        <dbReference type="Google" id="ProtNLM"/>
    </source>
</evidence>